<dbReference type="HOGENOM" id="CLU_064770_0_0_1"/>
<dbReference type="RefSeq" id="XP_009223394.1">
    <property type="nucleotide sequence ID" value="XM_009225130.1"/>
</dbReference>
<reference evidence="3" key="2">
    <citation type="submission" date="2010-07" db="EMBL/GenBank/DDBJ databases">
        <authorList>
            <consortium name="The Broad Institute Genome Sequencing Platform"/>
            <consortium name="Broad Institute Genome Sequencing Center for Infectious Disease"/>
            <person name="Ma L.-J."/>
            <person name="Dead R."/>
            <person name="Young S."/>
            <person name="Zeng Q."/>
            <person name="Koehrsen M."/>
            <person name="Alvarado L."/>
            <person name="Berlin A."/>
            <person name="Chapman S.B."/>
            <person name="Chen Z."/>
            <person name="Freedman E."/>
            <person name="Gellesch M."/>
            <person name="Goldberg J."/>
            <person name="Griggs A."/>
            <person name="Gujja S."/>
            <person name="Heilman E.R."/>
            <person name="Heiman D."/>
            <person name="Hepburn T."/>
            <person name="Howarth C."/>
            <person name="Jen D."/>
            <person name="Larson L."/>
            <person name="Mehta T."/>
            <person name="Neiman D."/>
            <person name="Pearson M."/>
            <person name="Roberts A."/>
            <person name="Saif S."/>
            <person name="Shea T."/>
            <person name="Shenoy N."/>
            <person name="Sisk P."/>
            <person name="Stolte C."/>
            <person name="Sykes S."/>
            <person name="Walk T."/>
            <person name="White J."/>
            <person name="Yandava C."/>
            <person name="Haas B."/>
            <person name="Nusbaum C."/>
            <person name="Birren B."/>
        </authorList>
    </citation>
    <scope>NUCLEOTIDE SEQUENCE</scope>
    <source>
        <strain evidence="3">R3-111a-1</strain>
    </source>
</reference>
<dbReference type="Proteomes" id="UP000006039">
    <property type="component" value="Unassembled WGS sequence"/>
</dbReference>
<organism evidence="3">
    <name type="scientific">Gaeumannomyces tritici (strain R3-111a-1)</name>
    <name type="common">Wheat and barley take-all root rot fungus</name>
    <name type="synonym">Gaeumannomyces graminis var. tritici</name>
    <dbReference type="NCBI Taxonomy" id="644352"/>
    <lineage>
        <taxon>Eukaryota</taxon>
        <taxon>Fungi</taxon>
        <taxon>Dikarya</taxon>
        <taxon>Ascomycota</taxon>
        <taxon>Pezizomycotina</taxon>
        <taxon>Sordariomycetes</taxon>
        <taxon>Sordariomycetidae</taxon>
        <taxon>Magnaporthales</taxon>
        <taxon>Magnaporthaceae</taxon>
        <taxon>Gaeumannomyces</taxon>
    </lineage>
</organism>
<reference evidence="5" key="1">
    <citation type="submission" date="2010-07" db="EMBL/GenBank/DDBJ databases">
        <title>The genome sequence of Gaeumannomyces graminis var. tritici strain R3-111a-1.</title>
        <authorList>
            <consortium name="The Broad Institute Genome Sequencing Platform"/>
            <person name="Ma L.-J."/>
            <person name="Dead R."/>
            <person name="Young S."/>
            <person name="Zeng Q."/>
            <person name="Koehrsen M."/>
            <person name="Alvarado L."/>
            <person name="Berlin A."/>
            <person name="Chapman S.B."/>
            <person name="Chen Z."/>
            <person name="Freedman E."/>
            <person name="Gellesch M."/>
            <person name="Goldberg J."/>
            <person name="Griggs A."/>
            <person name="Gujja S."/>
            <person name="Heilman E.R."/>
            <person name="Heiman D."/>
            <person name="Hepburn T."/>
            <person name="Howarth C."/>
            <person name="Jen D."/>
            <person name="Larson L."/>
            <person name="Mehta T."/>
            <person name="Neiman D."/>
            <person name="Pearson M."/>
            <person name="Roberts A."/>
            <person name="Saif S."/>
            <person name="Shea T."/>
            <person name="Shenoy N."/>
            <person name="Sisk P."/>
            <person name="Stolte C."/>
            <person name="Sykes S."/>
            <person name="Walk T."/>
            <person name="White J."/>
            <person name="Yandava C."/>
            <person name="Haas B."/>
            <person name="Nusbaum C."/>
            <person name="Birren B."/>
        </authorList>
    </citation>
    <scope>NUCLEOTIDE SEQUENCE [LARGE SCALE GENOMIC DNA]</scope>
    <source>
        <strain evidence="5">R3-111a-1</strain>
    </source>
</reference>
<evidence type="ECO:0000313" key="3">
    <source>
        <dbReference type="EMBL" id="EJT77394.1"/>
    </source>
</evidence>
<evidence type="ECO:0008006" key="6">
    <source>
        <dbReference type="Google" id="ProtNLM"/>
    </source>
</evidence>
<reference evidence="4" key="5">
    <citation type="submission" date="2018-04" db="UniProtKB">
        <authorList>
            <consortium name="EnsemblFungi"/>
        </authorList>
    </citation>
    <scope>IDENTIFICATION</scope>
    <source>
        <strain evidence="4">R3-111a-1</strain>
    </source>
</reference>
<feature type="transmembrane region" description="Helical" evidence="2">
    <location>
        <begin position="97"/>
        <end position="119"/>
    </location>
</feature>
<evidence type="ECO:0000313" key="4">
    <source>
        <dbReference type="EnsemblFungi" id="EJT77394"/>
    </source>
</evidence>
<evidence type="ECO:0000313" key="5">
    <source>
        <dbReference type="Proteomes" id="UP000006039"/>
    </source>
</evidence>
<dbReference type="eggNOG" id="ENOG502T13A">
    <property type="taxonomic scope" value="Eukaryota"/>
</dbReference>
<keyword evidence="5" id="KW-1185">Reference proteome</keyword>
<name>J3P1A9_GAET3</name>
<dbReference type="GeneID" id="20347764"/>
<dbReference type="AlphaFoldDB" id="J3P1A9"/>
<reference evidence="3" key="3">
    <citation type="submission" date="2010-09" db="EMBL/GenBank/DDBJ databases">
        <title>Annotation of Gaeumannomyces graminis var. tritici R3-111a-1.</title>
        <authorList>
            <consortium name="The Broad Institute Genome Sequencing Platform"/>
            <person name="Ma L.-J."/>
            <person name="Dead R."/>
            <person name="Young S.K."/>
            <person name="Zeng Q."/>
            <person name="Gargeya S."/>
            <person name="Fitzgerald M."/>
            <person name="Haas B."/>
            <person name="Abouelleil A."/>
            <person name="Alvarado L."/>
            <person name="Arachchi H.M."/>
            <person name="Berlin A."/>
            <person name="Brown A."/>
            <person name="Chapman S.B."/>
            <person name="Chen Z."/>
            <person name="Dunbar C."/>
            <person name="Freedman E."/>
            <person name="Gearin G."/>
            <person name="Gellesch M."/>
            <person name="Goldberg J."/>
            <person name="Griggs A."/>
            <person name="Gujja S."/>
            <person name="Heiman D."/>
            <person name="Howarth C."/>
            <person name="Larson L."/>
            <person name="Lui A."/>
            <person name="MacDonald P.J.P."/>
            <person name="Mehta T."/>
            <person name="Montmayeur A."/>
            <person name="Murphy C."/>
            <person name="Neiman D."/>
            <person name="Pearson M."/>
            <person name="Priest M."/>
            <person name="Roberts A."/>
            <person name="Saif S."/>
            <person name="Shea T."/>
            <person name="Shenoy N."/>
            <person name="Sisk P."/>
            <person name="Stolte C."/>
            <person name="Sykes S."/>
            <person name="Yandava C."/>
            <person name="Wortman J."/>
            <person name="Nusbaum C."/>
            <person name="Birren B."/>
        </authorList>
    </citation>
    <scope>NUCLEOTIDE SEQUENCE</scope>
    <source>
        <strain evidence="3">R3-111a-1</strain>
    </source>
</reference>
<evidence type="ECO:0000256" key="1">
    <source>
        <dbReference type="SAM" id="MobiDB-lite"/>
    </source>
</evidence>
<feature type="region of interest" description="Disordered" evidence="1">
    <location>
        <begin position="1"/>
        <end position="92"/>
    </location>
</feature>
<evidence type="ECO:0000256" key="2">
    <source>
        <dbReference type="SAM" id="Phobius"/>
    </source>
</evidence>
<sequence length="321" mass="33335">MADANGPQALYVEGPEPVKHDNNYPQAHATATATQQDQGWWGPPPSQQQHPGTPSTSYVATSPPPRALAPQHDYPQSQYEKAADGSGSSSSGRHPGWLLAAAACLLGVIVGGAIVGGVLGSMLASRPAASAGGAASPATECRTADSASRTTAPPAAGSPSGTSSSSSSSSAPPAATAGAAAAAMLTNYEAANWRNVSTLAFPCPRLEGQTVEAMDGSRYRVECRVDSIGRGREAPFDMKDIQSVVAYSFEDCVRSCASFNKLSLKIQGASPAMVCRTVVWRRRMDERQFFDTGGNCFLKNATRAADVKGFPCDECMSGTLL</sequence>
<protein>
    <recommendedName>
        <fullName evidence="6">Apple domain-containing protein</fullName>
    </recommendedName>
</protein>
<feature type="compositionally biased region" description="Low complexity" evidence="1">
    <location>
        <begin position="26"/>
        <end position="57"/>
    </location>
</feature>
<keyword evidence="2" id="KW-1133">Transmembrane helix</keyword>
<gene>
    <name evidence="4" type="primary">20347764</name>
    <name evidence="3" type="ORF">GGTG_07306</name>
</gene>
<dbReference type="VEuPathDB" id="FungiDB:GGTG_07306"/>
<reference evidence="4" key="4">
    <citation type="journal article" date="2015" name="G3 (Bethesda)">
        <title>Genome sequences of three phytopathogenic species of the Magnaporthaceae family of fungi.</title>
        <authorList>
            <person name="Okagaki L.H."/>
            <person name="Nunes C.C."/>
            <person name="Sailsbery J."/>
            <person name="Clay B."/>
            <person name="Brown D."/>
            <person name="John T."/>
            <person name="Oh Y."/>
            <person name="Young N."/>
            <person name="Fitzgerald M."/>
            <person name="Haas B.J."/>
            <person name="Zeng Q."/>
            <person name="Young S."/>
            <person name="Adiconis X."/>
            <person name="Fan L."/>
            <person name="Levin J.Z."/>
            <person name="Mitchell T.K."/>
            <person name="Okubara P.A."/>
            <person name="Farman M.L."/>
            <person name="Kohn L.M."/>
            <person name="Birren B."/>
            <person name="Ma L.-J."/>
            <person name="Dean R.A."/>
        </authorList>
    </citation>
    <scope>NUCLEOTIDE SEQUENCE</scope>
    <source>
        <strain evidence="4">R3-111a-1</strain>
    </source>
</reference>
<dbReference type="EnsemblFungi" id="EJT77394">
    <property type="protein sequence ID" value="EJT77394"/>
    <property type="gene ID" value="GGTG_07306"/>
</dbReference>
<proteinExistence type="predicted"/>
<dbReference type="OrthoDB" id="5358884at2759"/>
<accession>J3P1A9</accession>
<dbReference type="STRING" id="644352.J3P1A9"/>
<keyword evidence="2" id="KW-0812">Transmembrane</keyword>
<dbReference type="EMBL" id="GL385397">
    <property type="protein sequence ID" value="EJT77394.1"/>
    <property type="molecule type" value="Genomic_DNA"/>
</dbReference>
<feature type="region of interest" description="Disordered" evidence="1">
    <location>
        <begin position="128"/>
        <end position="173"/>
    </location>
</feature>
<keyword evidence="2" id="KW-0472">Membrane</keyword>